<keyword evidence="4 9" id="KW-0460">Magnesium</keyword>
<feature type="binding site" evidence="9">
    <location>
        <position position="14"/>
    </location>
    <ligand>
        <name>Mg(2+)</name>
        <dbReference type="ChEBI" id="CHEBI:18420"/>
    </ligand>
</feature>
<evidence type="ECO:0000256" key="6">
    <source>
        <dbReference type="ARBA" id="ARBA00023209"/>
    </source>
</evidence>
<evidence type="ECO:0000256" key="8">
    <source>
        <dbReference type="ARBA" id="ARBA00048318"/>
    </source>
</evidence>
<dbReference type="Proteomes" id="UP001500782">
    <property type="component" value="Unassembled WGS sequence"/>
</dbReference>
<name>A0ABN0W8K5_9BACI</name>
<comment type="cofactor">
    <cofactor evidence="9">
        <name>Mg(2+)</name>
        <dbReference type="ChEBI" id="CHEBI:18420"/>
    </cofactor>
</comment>
<reference evidence="10 11" key="1">
    <citation type="journal article" date="2019" name="Int. J. Syst. Evol. Microbiol.">
        <title>The Global Catalogue of Microorganisms (GCM) 10K type strain sequencing project: providing services to taxonomists for standard genome sequencing and annotation.</title>
        <authorList>
            <consortium name="The Broad Institute Genomics Platform"/>
            <consortium name="The Broad Institute Genome Sequencing Center for Infectious Disease"/>
            <person name="Wu L."/>
            <person name="Ma J."/>
        </authorList>
    </citation>
    <scope>NUCLEOTIDE SEQUENCE [LARGE SCALE GENOMIC DNA]</scope>
    <source>
        <strain evidence="10 11">JCM 9731</strain>
    </source>
</reference>
<keyword evidence="11" id="KW-1185">Reference proteome</keyword>
<evidence type="ECO:0000256" key="4">
    <source>
        <dbReference type="ARBA" id="ARBA00022842"/>
    </source>
</evidence>
<dbReference type="EC" id="2.5.1.n9" evidence="9"/>
<feature type="binding site" evidence="9">
    <location>
        <position position="40"/>
    </location>
    <ligand>
        <name>Mg(2+)</name>
        <dbReference type="ChEBI" id="CHEBI:18420"/>
    </ligand>
</feature>
<comment type="function">
    <text evidence="9">Prenyltransferase that catalyzes in vivo the transfer of the heptaprenyl moiety of heptaprenyl pyrophosphate (HepPP; 35 carbon atoms) to the C3 hydroxyl of sn-glycerol-1-phosphate (G1P), producing heptaprenylglyceryl phosphate (HepGP). This reaction is an ether-bond-formation step in the biosynthesis of archaea-type G1P-based membrane lipids found in Bacillales.</text>
</comment>
<evidence type="ECO:0000256" key="7">
    <source>
        <dbReference type="ARBA" id="ARBA00023264"/>
    </source>
</evidence>
<comment type="subunit">
    <text evidence="9">Homodimer.</text>
</comment>
<dbReference type="NCBIfam" id="TIGR01768">
    <property type="entry name" value="GGGP-family"/>
    <property type="match status" value="1"/>
</dbReference>
<protein>
    <recommendedName>
        <fullName evidence="9">Heptaprenylglyceryl phosphate synthase</fullName>
        <shortName evidence="9">HepGP synthase</shortName>
        <ecNumber evidence="9">2.5.1.n9</ecNumber>
    </recommendedName>
    <alternativeName>
        <fullName evidence="9">Glycerol-1-phosphate heptaprenyltransferase</fullName>
    </alternativeName>
</protein>
<organism evidence="10 11">
    <name type="scientific">Bacillus carboniphilus</name>
    <dbReference type="NCBI Taxonomy" id="86663"/>
    <lineage>
        <taxon>Bacteria</taxon>
        <taxon>Bacillati</taxon>
        <taxon>Bacillota</taxon>
        <taxon>Bacilli</taxon>
        <taxon>Bacillales</taxon>
        <taxon>Bacillaceae</taxon>
        <taxon>Bacillus</taxon>
    </lineage>
</organism>
<comment type="pathway">
    <text evidence="9">Membrane lipid metabolism; glycerophospholipid metabolism.</text>
</comment>
<comment type="catalytic activity">
    <reaction evidence="8 9">
        <text>sn-glycerol 1-phosphate + all-trans-heptaprenyl diphosphate = 3-heptaprenyl-sn-glycero-1-phosphate + diphosphate</text>
        <dbReference type="Rhea" id="RHEA:33495"/>
        <dbReference type="ChEBI" id="CHEBI:33019"/>
        <dbReference type="ChEBI" id="CHEBI:57685"/>
        <dbReference type="ChEBI" id="CHEBI:58206"/>
        <dbReference type="ChEBI" id="CHEBI:64781"/>
        <dbReference type="EC" id="2.5.1.n9"/>
    </reaction>
</comment>
<feature type="binding site" evidence="9">
    <location>
        <position position="12"/>
    </location>
    <ligand>
        <name>sn-glycerol 1-phosphate</name>
        <dbReference type="ChEBI" id="CHEBI:57685"/>
    </ligand>
</feature>
<dbReference type="InterPro" id="IPR038597">
    <property type="entry name" value="GGGP/HepGP_synthase_sf"/>
</dbReference>
<dbReference type="PANTHER" id="PTHR40029:SF2">
    <property type="entry name" value="HEPTAPRENYLGLYCERYL PHOSPHATE SYNTHASE"/>
    <property type="match status" value="1"/>
</dbReference>
<dbReference type="InterPro" id="IPR039074">
    <property type="entry name" value="GGGP/HepGP_synthase_I"/>
</dbReference>
<comment type="caution">
    <text evidence="10">The sequence shown here is derived from an EMBL/GenBank/DDBJ whole genome shotgun (WGS) entry which is preliminary data.</text>
</comment>
<evidence type="ECO:0000256" key="2">
    <source>
        <dbReference type="ARBA" id="ARBA00022679"/>
    </source>
</evidence>
<comment type="similarity">
    <text evidence="9">Belongs to the GGGP/HepGP synthase family. Group I subfamily.</text>
</comment>
<keyword evidence="7 9" id="KW-1208">Phospholipid metabolism</keyword>
<feature type="binding site" evidence="9">
    <location>
        <begin position="158"/>
        <end position="163"/>
    </location>
    <ligand>
        <name>sn-glycerol 1-phosphate</name>
        <dbReference type="ChEBI" id="CHEBI:57685"/>
    </ligand>
</feature>
<accession>A0ABN0W8K5</accession>
<dbReference type="NCBIfam" id="NF003197">
    <property type="entry name" value="PRK04169.1-1"/>
    <property type="match status" value="1"/>
</dbReference>
<dbReference type="InterPro" id="IPR008205">
    <property type="entry name" value="GGGP_HepGP_synthase"/>
</dbReference>
<proteinExistence type="inferred from homology"/>
<evidence type="ECO:0000256" key="1">
    <source>
        <dbReference type="ARBA" id="ARBA00022516"/>
    </source>
</evidence>
<evidence type="ECO:0000313" key="11">
    <source>
        <dbReference type="Proteomes" id="UP001500782"/>
    </source>
</evidence>
<keyword evidence="3 9" id="KW-0479">Metal-binding</keyword>
<evidence type="ECO:0000256" key="9">
    <source>
        <dbReference type="HAMAP-Rule" id="MF_00112"/>
    </source>
</evidence>
<evidence type="ECO:0000256" key="5">
    <source>
        <dbReference type="ARBA" id="ARBA00023098"/>
    </source>
</evidence>
<dbReference type="CDD" id="cd02812">
    <property type="entry name" value="PcrB_like"/>
    <property type="match status" value="1"/>
</dbReference>
<evidence type="ECO:0000256" key="3">
    <source>
        <dbReference type="ARBA" id="ARBA00022723"/>
    </source>
</evidence>
<dbReference type="EMBL" id="BAAADJ010000020">
    <property type="protein sequence ID" value="GAA0328976.1"/>
    <property type="molecule type" value="Genomic_DNA"/>
</dbReference>
<comment type="caution">
    <text evidence="9">Lacks conserved residue(s) required for the propagation of feature annotation.</text>
</comment>
<evidence type="ECO:0000313" key="10">
    <source>
        <dbReference type="EMBL" id="GAA0328976.1"/>
    </source>
</evidence>
<feature type="binding site" evidence="9">
    <location>
        <position position="188"/>
    </location>
    <ligand>
        <name>sn-glycerol 1-phosphate</name>
        <dbReference type="ChEBI" id="CHEBI:57685"/>
    </ligand>
</feature>
<dbReference type="SUPFAM" id="SSF51395">
    <property type="entry name" value="FMN-linked oxidoreductases"/>
    <property type="match status" value="1"/>
</dbReference>
<dbReference type="NCBIfam" id="NF003199">
    <property type="entry name" value="PRK04169.1-3"/>
    <property type="match status" value="1"/>
</dbReference>
<keyword evidence="2 9" id="KW-0808">Transferase</keyword>
<keyword evidence="5 9" id="KW-0443">Lipid metabolism</keyword>
<keyword evidence="6 9" id="KW-0594">Phospholipid biosynthesis</keyword>
<dbReference type="HAMAP" id="MF_00112">
    <property type="entry name" value="GGGP_HepGP_synthase"/>
    <property type="match status" value="1"/>
</dbReference>
<dbReference type="RefSeq" id="WP_343798583.1">
    <property type="nucleotide sequence ID" value="NZ_BAAADJ010000020.1"/>
</dbReference>
<keyword evidence="1 9" id="KW-0444">Lipid biosynthesis</keyword>
<feature type="binding site" evidence="9">
    <location>
        <begin position="208"/>
        <end position="209"/>
    </location>
    <ligand>
        <name>sn-glycerol 1-phosphate</name>
        <dbReference type="ChEBI" id="CHEBI:57685"/>
    </ligand>
</feature>
<gene>
    <name evidence="9" type="primary">pcrB</name>
    <name evidence="10" type="ORF">GCM10008967_19370</name>
</gene>
<dbReference type="PANTHER" id="PTHR40029">
    <property type="match status" value="1"/>
</dbReference>
<sequence>MYNIKEWRHVFKIDPNKEISDEQLEKVCDSGTDAILVGGTDGVTLENTLDILARVRRFSVPCVLEISNLDSITPGFDFYFVPTVLNSSDPKWITGLHKEAVKEYGDFINWDEMFVEGYCMLNPDSKAFQETNSESVSDEDVLAYAMMVENMLKLPIFYMEYSGMYGDSNLVGQVSRKLQNTLLFYGGGIHQAEQAKEMAELADVVIVGNIVYDDLKAALHTVQAVKETKKK</sequence>
<dbReference type="Gene3D" id="3.20.20.390">
    <property type="entry name" value="FMN-linked oxidoreductases"/>
    <property type="match status" value="1"/>
</dbReference>
<dbReference type="Pfam" id="PF01884">
    <property type="entry name" value="PcrB"/>
    <property type="match status" value="1"/>
</dbReference>